<dbReference type="InterPro" id="IPR029787">
    <property type="entry name" value="Nucleotide_cyclase"/>
</dbReference>
<evidence type="ECO:0000256" key="1">
    <source>
        <dbReference type="ARBA" id="ARBA00012528"/>
    </source>
</evidence>
<evidence type="ECO:0000256" key="2">
    <source>
        <dbReference type="ARBA" id="ARBA00034247"/>
    </source>
</evidence>
<accession>Q2RRD4</accession>
<evidence type="ECO:0000259" key="4">
    <source>
        <dbReference type="PROSITE" id="PS50887"/>
    </source>
</evidence>
<dbReference type="KEGG" id="rru:Rru_A2511"/>
<keyword evidence="6" id="KW-1185">Reference proteome</keyword>
<dbReference type="EMBL" id="CP000230">
    <property type="protein sequence ID" value="ABC23311.1"/>
    <property type="molecule type" value="Genomic_DNA"/>
</dbReference>
<dbReference type="GO" id="GO:0043709">
    <property type="term" value="P:cell adhesion involved in single-species biofilm formation"/>
    <property type="evidence" value="ECO:0007669"/>
    <property type="project" value="TreeGrafter"/>
</dbReference>
<keyword evidence="3" id="KW-1133">Transmembrane helix</keyword>
<feature type="domain" description="GGDEF" evidence="4">
    <location>
        <begin position="544"/>
        <end position="676"/>
    </location>
</feature>
<dbReference type="InterPro" id="IPR035965">
    <property type="entry name" value="PAS-like_dom_sf"/>
</dbReference>
<dbReference type="PROSITE" id="PS50887">
    <property type="entry name" value="GGDEF"/>
    <property type="match status" value="1"/>
</dbReference>
<dbReference type="PANTHER" id="PTHR45138">
    <property type="entry name" value="REGULATORY COMPONENTS OF SENSORY TRANSDUCTION SYSTEM"/>
    <property type="match status" value="1"/>
</dbReference>
<dbReference type="SMART" id="SM00267">
    <property type="entry name" value="GGDEF"/>
    <property type="match status" value="1"/>
</dbReference>
<proteinExistence type="predicted"/>
<keyword evidence="3" id="KW-0472">Membrane</keyword>
<dbReference type="CDD" id="cd01949">
    <property type="entry name" value="GGDEF"/>
    <property type="match status" value="1"/>
</dbReference>
<dbReference type="HOGENOM" id="CLU_000445_86_4_5"/>
<dbReference type="GO" id="GO:0052621">
    <property type="term" value="F:diguanylate cyclase activity"/>
    <property type="evidence" value="ECO:0007669"/>
    <property type="project" value="UniProtKB-EC"/>
</dbReference>
<dbReference type="Gene3D" id="3.30.450.20">
    <property type="entry name" value="PAS domain"/>
    <property type="match status" value="1"/>
</dbReference>
<dbReference type="EC" id="2.7.7.65" evidence="1"/>
<dbReference type="Pfam" id="PF09084">
    <property type="entry name" value="NMT1"/>
    <property type="match status" value="1"/>
</dbReference>
<name>Q2RRD4_RHORT</name>
<dbReference type="FunFam" id="3.30.70.270:FF:000001">
    <property type="entry name" value="Diguanylate cyclase domain protein"/>
    <property type="match status" value="1"/>
</dbReference>
<feature type="transmembrane region" description="Helical" evidence="3">
    <location>
        <begin position="345"/>
        <end position="366"/>
    </location>
</feature>
<comment type="catalytic activity">
    <reaction evidence="2">
        <text>2 GTP = 3',3'-c-di-GMP + 2 diphosphate</text>
        <dbReference type="Rhea" id="RHEA:24898"/>
        <dbReference type="ChEBI" id="CHEBI:33019"/>
        <dbReference type="ChEBI" id="CHEBI:37565"/>
        <dbReference type="ChEBI" id="CHEBI:58805"/>
        <dbReference type="EC" id="2.7.7.65"/>
    </reaction>
</comment>
<organism evidence="5 6">
    <name type="scientific">Rhodospirillum rubrum (strain ATCC 11170 / ATH 1.1.1 / DSM 467 / LMG 4362 / NCIMB 8255 / S1)</name>
    <dbReference type="NCBI Taxonomy" id="269796"/>
    <lineage>
        <taxon>Bacteria</taxon>
        <taxon>Pseudomonadati</taxon>
        <taxon>Pseudomonadota</taxon>
        <taxon>Alphaproteobacteria</taxon>
        <taxon>Rhodospirillales</taxon>
        <taxon>Rhodospirillaceae</taxon>
        <taxon>Rhodospirillum</taxon>
    </lineage>
</organism>
<dbReference type="Gene3D" id="3.40.190.10">
    <property type="entry name" value="Periplasmic binding protein-like II"/>
    <property type="match status" value="2"/>
</dbReference>
<dbReference type="eggNOG" id="COG0715">
    <property type="taxonomic scope" value="Bacteria"/>
</dbReference>
<dbReference type="EnsemblBacteria" id="ABC23311">
    <property type="protein sequence ID" value="ABC23311"/>
    <property type="gene ID" value="Rru_A2511"/>
</dbReference>
<dbReference type="Pfam" id="PF00990">
    <property type="entry name" value="GGDEF"/>
    <property type="match status" value="1"/>
</dbReference>
<dbReference type="InterPro" id="IPR015168">
    <property type="entry name" value="SsuA/THI5"/>
</dbReference>
<keyword evidence="3" id="KW-0812">Transmembrane</keyword>
<dbReference type="Proteomes" id="UP000001929">
    <property type="component" value="Chromosome"/>
</dbReference>
<dbReference type="InterPro" id="IPR050469">
    <property type="entry name" value="Diguanylate_Cyclase"/>
</dbReference>
<dbReference type="NCBIfam" id="TIGR00254">
    <property type="entry name" value="GGDEF"/>
    <property type="match status" value="1"/>
</dbReference>
<dbReference type="eggNOG" id="COG3706">
    <property type="taxonomic scope" value="Bacteria"/>
</dbReference>
<sequence>MQAFPAYPSRRKWRRRLFLLGVIGLLACVNGALALAQGAPPPQDEPLHLRLKWKHQFQFAGYYAALEKGFYAGEGLSVVLEEASDSEDAVTAVLAGKAQYGIDSTELLVAYGRGEPVVALAALFQHSPEVLLARTDSGITLLHDLIGRRISLPPASLSLLAYLAAEGIGANQMTIVRNPFSPDPLLQGEVDAIGAYSSDEPYSLRRQGIDFLMFSPRSAGIDLYGDILFTTAAELRSHPDRVRAFRRASLRGWEYALAHPQEIARLIADRYPGQRTIDHLLFEAAAMRQLIAADLIEPGYMTRGRWQAIADLYAGFGMIGRDLDLGPFLYGLAETDRTPRIPPGLLPASGLIGAFGLVAVFGLLRYRKIKRALTREIGERRIVESHLRQSETRYRMMIEAAPFGVLISSLSTDHIVQINARAEDQLQAMRHWVIDKPFADLFVDPADHRRLLDTLNKTGSIANFVALLRTATDNDFWAELSAAVIDLDRSPAVFASFNDISQTKALERELRALAERDSLTGLANRLRVMDALRSEFDRVTRYGGALSVMMLDLDRFKVLNDRHGHVCGDEALRHFAASALATLRTNDLLGRSGGEEFIVLLPGAALGAAKLIGERLRAAVQDKPLSWQGRSVALSVSIGLASRQIGDTPDSLLGRADQALHLAKANGRNRLETADGPPTTATVIPL</sequence>
<gene>
    <name evidence="5" type="ordered locus">Rru_A2511</name>
</gene>
<dbReference type="SUPFAM" id="SSF53850">
    <property type="entry name" value="Periplasmic binding protein-like II"/>
    <property type="match status" value="1"/>
</dbReference>
<dbReference type="SUPFAM" id="SSF55785">
    <property type="entry name" value="PYP-like sensor domain (PAS domain)"/>
    <property type="match status" value="1"/>
</dbReference>
<protein>
    <recommendedName>
        <fullName evidence="1">diguanylate cyclase</fullName>
        <ecNumber evidence="1">2.7.7.65</ecNumber>
    </recommendedName>
</protein>
<dbReference type="Gene3D" id="3.30.70.270">
    <property type="match status" value="1"/>
</dbReference>
<dbReference type="PANTHER" id="PTHR45138:SF9">
    <property type="entry name" value="DIGUANYLATE CYCLASE DGCM-RELATED"/>
    <property type="match status" value="1"/>
</dbReference>
<dbReference type="GO" id="GO:0005886">
    <property type="term" value="C:plasma membrane"/>
    <property type="evidence" value="ECO:0007669"/>
    <property type="project" value="TreeGrafter"/>
</dbReference>
<dbReference type="AlphaFoldDB" id="Q2RRD4"/>
<evidence type="ECO:0000313" key="6">
    <source>
        <dbReference type="Proteomes" id="UP000001929"/>
    </source>
</evidence>
<reference evidence="5 6" key="1">
    <citation type="journal article" date="2011" name="Stand. Genomic Sci.">
        <title>Complete genome sequence of Rhodospirillum rubrum type strain (S1).</title>
        <authorList>
            <person name="Munk A.C."/>
            <person name="Copeland A."/>
            <person name="Lucas S."/>
            <person name="Lapidus A."/>
            <person name="Del Rio T.G."/>
            <person name="Barry K."/>
            <person name="Detter J.C."/>
            <person name="Hammon N."/>
            <person name="Israni S."/>
            <person name="Pitluck S."/>
            <person name="Brettin T."/>
            <person name="Bruce D."/>
            <person name="Han C."/>
            <person name="Tapia R."/>
            <person name="Gilna P."/>
            <person name="Schmutz J."/>
            <person name="Larimer F."/>
            <person name="Land M."/>
            <person name="Kyrpides N.C."/>
            <person name="Mavromatis K."/>
            <person name="Richardson P."/>
            <person name="Rohde M."/>
            <person name="Goker M."/>
            <person name="Klenk H.P."/>
            <person name="Zhang Y."/>
            <person name="Roberts G.P."/>
            <person name="Reslewic S."/>
            <person name="Schwartz D.C."/>
        </authorList>
    </citation>
    <scope>NUCLEOTIDE SEQUENCE [LARGE SCALE GENOMIC DNA]</scope>
    <source>
        <strain evidence="6">ATCC 11170 / ATH 1.1.1 / DSM 467 / LMG 4362 / NCIMB 8255 / S1</strain>
    </source>
</reference>
<evidence type="ECO:0000313" key="5">
    <source>
        <dbReference type="EMBL" id="ABC23311.1"/>
    </source>
</evidence>
<dbReference type="GO" id="GO:1902201">
    <property type="term" value="P:negative regulation of bacterial-type flagellum-dependent cell motility"/>
    <property type="evidence" value="ECO:0007669"/>
    <property type="project" value="TreeGrafter"/>
</dbReference>
<dbReference type="PATRIC" id="fig|269796.9.peg.2617"/>
<dbReference type="SUPFAM" id="SSF55073">
    <property type="entry name" value="Nucleotide cyclase"/>
    <property type="match status" value="1"/>
</dbReference>
<evidence type="ECO:0000256" key="3">
    <source>
        <dbReference type="SAM" id="Phobius"/>
    </source>
</evidence>
<dbReference type="InterPro" id="IPR000160">
    <property type="entry name" value="GGDEF_dom"/>
</dbReference>
<dbReference type="InterPro" id="IPR043128">
    <property type="entry name" value="Rev_trsase/Diguanyl_cyclase"/>
</dbReference>
<dbReference type="STRING" id="269796.Rru_A2511"/>